<sequence>MCLIVSGITGQVPLSALCLDLQAGPALLLKMSANDHGNLCVELRRHHVGISIDGSVQIQYEQGESFHCYC</sequence>
<dbReference type="Proteomes" id="UP001057452">
    <property type="component" value="Chromosome 15"/>
</dbReference>
<protein>
    <submittedName>
        <fullName evidence="1">Uncharacterized protein</fullName>
    </submittedName>
</protein>
<accession>A0ACB9VV73</accession>
<dbReference type="EMBL" id="CM043799">
    <property type="protein sequence ID" value="KAI4804187.1"/>
    <property type="molecule type" value="Genomic_DNA"/>
</dbReference>
<evidence type="ECO:0000313" key="2">
    <source>
        <dbReference type="Proteomes" id="UP001057452"/>
    </source>
</evidence>
<proteinExistence type="predicted"/>
<keyword evidence="2" id="KW-1185">Reference proteome</keyword>
<name>A0ACB9VV73_CHAAC</name>
<evidence type="ECO:0000313" key="1">
    <source>
        <dbReference type="EMBL" id="KAI4804187.1"/>
    </source>
</evidence>
<comment type="caution">
    <text evidence="1">The sequence shown here is derived from an EMBL/GenBank/DDBJ whole genome shotgun (WGS) entry which is preliminary data.</text>
</comment>
<reference evidence="1" key="1">
    <citation type="submission" date="2022-05" db="EMBL/GenBank/DDBJ databases">
        <title>Chromosome-level genome of Chaenocephalus aceratus.</title>
        <authorList>
            <person name="Park H."/>
        </authorList>
    </citation>
    <scope>NUCLEOTIDE SEQUENCE</scope>
    <source>
        <strain evidence="1">KU_202001</strain>
    </source>
</reference>
<gene>
    <name evidence="1" type="ORF">KUCAC02_025821</name>
</gene>
<organism evidence="1 2">
    <name type="scientific">Chaenocephalus aceratus</name>
    <name type="common">Blackfin icefish</name>
    <name type="synonym">Chaenichthys aceratus</name>
    <dbReference type="NCBI Taxonomy" id="36190"/>
    <lineage>
        <taxon>Eukaryota</taxon>
        <taxon>Metazoa</taxon>
        <taxon>Chordata</taxon>
        <taxon>Craniata</taxon>
        <taxon>Vertebrata</taxon>
        <taxon>Euteleostomi</taxon>
        <taxon>Actinopterygii</taxon>
        <taxon>Neopterygii</taxon>
        <taxon>Teleostei</taxon>
        <taxon>Neoteleostei</taxon>
        <taxon>Acanthomorphata</taxon>
        <taxon>Eupercaria</taxon>
        <taxon>Perciformes</taxon>
        <taxon>Notothenioidei</taxon>
        <taxon>Channichthyidae</taxon>
        <taxon>Chaenocephalus</taxon>
    </lineage>
</organism>